<dbReference type="GO" id="GO:0005737">
    <property type="term" value="C:cytoplasm"/>
    <property type="evidence" value="ECO:0007669"/>
    <property type="project" value="UniProtKB-SubCell"/>
</dbReference>
<dbReference type="InParanoid" id="A0A2K1R0F5"/>
<dbReference type="AlphaFoldDB" id="A0A2K1R0F5"/>
<comment type="subcellular location">
    <subcellularLocation>
        <location evidence="1">Cytoplasm</location>
    </subcellularLocation>
</comment>
<dbReference type="Pfam" id="PF02136">
    <property type="entry name" value="NTF2"/>
    <property type="match status" value="1"/>
</dbReference>
<dbReference type="InterPro" id="IPR001509">
    <property type="entry name" value="Epimerase_deHydtase"/>
</dbReference>
<dbReference type="FunFam" id="3.40.50.720:FF:000191">
    <property type="entry name" value="Methylglyoxal reductase (NADPH-dependent)"/>
    <property type="match status" value="1"/>
</dbReference>
<dbReference type="InterPro" id="IPR018222">
    <property type="entry name" value="Nuclear_transport_factor_2_euk"/>
</dbReference>
<dbReference type="InterPro" id="IPR050425">
    <property type="entry name" value="NAD(P)_dehydrat-like"/>
</dbReference>
<dbReference type="PROSITE" id="PS50177">
    <property type="entry name" value="NTF2_DOMAIN"/>
    <property type="match status" value="1"/>
</dbReference>
<dbReference type="InterPro" id="IPR032710">
    <property type="entry name" value="NTF2-like_dom_sf"/>
</dbReference>
<dbReference type="GO" id="GO:0006606">
    <property type="term" value="P:protein import into nucleus"/>
    <property type="evidence" value="ECO:0007669"/>
    <property type="project" value="UniProtKB-ARBA"/>
</dbReference>
<evidence type="ECO:0000256" key="5">
    <source>
        <dbReference type="ARBA" id="ARBA00026247"/>
    </source>
</evidence>
<dbReference type="OrthoDB" id="2735536at2759"/>
<dbReference type="FunCoup" id="A0A2K1R0F5">
    <property type="interactions" value="199"/>
</dbReference>
<feature type="domain" description="NTF2" evidence="7">
    <location>
        <begin position="372"/>
        <end position="486"/>
    </location>
</feature>
<dbReference type="SUPFAM" id="SSF51735">
    <property type="entry name" value="NAD(P)-binding Rossmann-fold domains"/>
    <property type="match status" value="1"/>
</dbReference>
<comment type="function">
    <text evidence="6">Facilitates protein transport into the nucleus. Could be part of a multicomponent system of cytosolic factors that assemble at the pore complex during nuclear import.</text>
</comment>
<evidence type="ECO:0000259" key="7">
    <source>
        <dbReference type="PROSITE" id="PS50177"/>
    </source>
</evidence>
<comment type="caution">
    <text evidence="8">The sequence shown here is derived from an EMBL/GenBank/DDBJ whole genome shotgun (WGS) entry which is preliminary data.</text>
</comment>
<proteinExistence type="inferred from homology"/>
<dbReference type="CDD" id="cd05227">
    <property type="entry name" value="AR_SDR_e"/>
    <property type="match status" value="1"/>
</dbReference>
<gene>
    <name evidence="8" type="ORF">CAC42_2687</name>
</gene>
<keyword evidence="2" id="KW-0963">Cytoplasm</keyword>
<evidence type="ECO:0000256" key="6">
    <source>
        <dbReference type="ARBA" id="ARBA00053082"/>
    </source>
</evidence>
<evidence type="ECO:0000256" key="1">
    <source>
        <dbReference type="ARBA" id="ARBA00004496"/>
    </source>
</evidence>
<dbReference type="EMBL" id="NKHZ01000017">
    <property type="protein sequence ID" value="PNS20756.1"/>
    <property type="molecule type" value="Genomic_DNA"/>
</dbReference>
<dbReference type="InterPro" id="IPR036291">
    <property type="entry name" value="NAD(P)-bd_dom_sf"/>
</dbReference>
<dbReference type="InterPro" id="IPR002075">
    <property type="entry name" value="NTF2_dom"/>
</dbReference>
<dbReference type="SUPFAM" id="SSF54427">
    <property type="entry name" value="NTF2-like"/>
    <property type="match status" value="1"/>
</dbReference>
<dbReference type="Gene3D" id="3.10.450.50">
    <property type="match status" value="1"/>
</dbReference>
<keyword evidence="9" id="KW-1185">Reference proteome</keyword>
<dbReference type="PANTHER" id="PTHR10366">
    <property type="entry name" value="NAD DEPENDENT EPIMERASE/DEHYDRATASE"/>
    <property type="match status" value="1"/>
</dbReference>
<dbReference type="FunFam" id="3.10.450.50:FF:000005">
    <property type="entry name" value="Nuclear transport factor 2"/>
    <property type="match status" value="1"/>
</dbReference>
<dbReference type="Proteomes" id="UP000243797">
    <property type="component" value="Unassembled WGS sequence"/>
</dbReference>
<protein>
    <recommendedName>
        <fullName evidence="5">Nuclear transport factor 2</fullName>
    </recommendedName>
</protein>
<dbReference type="Gene3D" id="3.40.50.720">
    <property type="entry name" value="NAD(P)-binding Rossmann-like Domain"/>
    <property type="match status" value="1"/>
</dbReference>
<dbReference type="STRING" id="2082308.A0A2K1R0F5"/>
<reference evidence="8 9" key="1">
    <citation type="submission" date="2017-06" db="EMBL/GenBank/DDBJ databases">
        <title>Draft genome sequence of a variant of Elsinoe murrayae.</title>
        <authorList>
            <person name="Cheng Q."/>
        </authorList>
    </citation>
    <scope>NUCLEOTIDE SEQUENCE [LARGE SCALE GENOMIC DNA]</scope>
    <source>
        <strain evidence="8 9">CQ-2017a</strain>
    </source>
</reference>
<name>A0A2K1R0F5_9PEZI</name>
<evidence type="ECO:0000256" key="3">
    <source>
        <dbReference type="ARBA" id="ARBA00023002"/>
    </source>
</evidence>
<evidence type="ECO:0000256" key="4">
    <source>
        <dbReference type="ARBA" id="ARBA00023445"/>
    </source>
</evidence>
<comment type="similarity">
    <text evidence="4">Belongs to the NAD(P)-dependent epimerase/dehydratase family. Dihydroflavonol-4-reductase subfamily.</text>
</comment>
<organism evidence="8 9">
    <name type="scientific">Sphaceloma murrayae</name>
    <dbReference type="NCBI Taxonomy" id="2082308"/>
    <lineage>
        <taxon>Eukaryota</taxon>
        <taxon>Fungi</taxon>
        <taxon>Dikarya</taxon>
        <taxon>Ascomycota</taxon>
        <taxon>Pezizomycotina</taxon>
        <taxon>Dothideomycetes</taxon>
        <taxon>Dothideomycetidae</taxon>
        <taxon>Myriangiales</taxon>
        <taxon>Elsinoaceae</taxon>
        <taxon>Sphaceloma</taxon>
    </lineage>
</organism>
<keyword evidence="3" id="KW-0560">Oxidoreductase</keyword>
<dbReference type="GO" id="GO:0016616">
    <property type="term" value="F:oxidoreductase activity, acting on the CH-OH group of donors, NAD or NADP as acceptor"/>
    <property type="evidence" value="ECO:0007669"/>
    <property type="project" value="TreeGrafter"/>
</dbReference>
<evidence type="ECO:0000313" key="9">
    <source>
        <dbReference type="Proteomes" id="UP000243797"/>
    </source>
</evidence>
<sequence length="491" mass="54393">MTRVLLTGGSGFIAAHVLDILLQHGHSVVTTVRSQEKADKIKDAHPNVGKDKLDFAIVEDIAQENAFDEAVKSDPPFEAVIHTASPFHFNVTDVQKQLLDPAIIGTTGILKSIKKSAPTVKKVVITSSFASIVDGTKGAWPEHTYSEKDWNPITHEQALQNPANGYRASKTFAEKAAWDFLEKEKPNWTLSTINPPLVLGPVVNYLNSLSALNTSNQRTRDIMLGKAKDEIAETGTFIFVDVRDVALCHVKAMEVEAAANKRFFVTAGYMSNKQIAMIVRKNFPDLADKLPTESTPGGDYPPGGVFKIDNSRVIETLGVKFRTLEESIVDTVKSIQHIKDITWNAFENQHPRASSSRLFNTSAVEMGDFQAIAQQFTEFYYKTFDTSREQLLPLYRDHSMLTFENSPTQGGTAIIEKLTSLPFSKVQHEVTSLDAQPSNEGGGILVLVSGRLLVDEEQRPMSYTQSFQLLPDGQGSYYVFNDIFRLVYSAA</sequence>
<dbReference type="GO" id="GO:0005635">
    <property type="term" value="C:nuclear envelope"/>
    <property type="evidence" value="ECO:0007669"/>
    <property type="project" value="UniProtKB-ARBA"/>
</dbReference>
<accession>A0A2K1R0F5</accession>
<dbReference type="Pfam" id="PF01370">
    <property type="entry name" value="Epimerase"/>
    <property type="match status" value="1"/>
</dbReference>
<evidence type="ECO:0000313" key="8">
    <source>
        <dbReference type="EMBL" id="PNS20756.1"/>
    </source>
</evidence>
<evidence type="ECO:0000256" key="2">
    <source>
        <dbReference type="ARBA" id="ARBA00022490"/>
    </source>
</evidence>
<dbReference type="PANTHER" id="PTHR10366:SF564">
    <property type="entry name" value="STEROL-4-ALPHA-CARBOXYLATE 3-DEHYDROGENASE, DECARBOXYLATING"/>
    <property type="match status" value="1"/>
</dbReference>
<dbReference type="CDD" id="cd00780">
    <property type="entry name" value="NTF2"/>
    <property type="match status" value="1"/>
</dbReference>